<dbReference type="Proteomes" id="UP000182870">
    <property type="component" value="Unassembled WGS sequence"/>
</dbReference>
<dbReference type="Pfam" id="PF04740">
    <property type="entry name" value="LXG"/>
    <property type="match status" value="1"/>
</dbReference>
<dbReference type="InterPro" id="IPR006829">
    <property type="entry name" value="LXG_dom"/>
</dbReference>
<name>A0A1H0ZW93_STREI</name>
<comment type="similarity">
    <text evidence="1">In the N-terminal section; belongs to the LXG family.</text>
</comment>
<evidence type="ECO:0000313" key="4">
    <source>
        <dbReference type="Proteomes" id="UP000182870"/>
    </source>
</evidence>
<evidence type="ECO:0000313" key="3">
    <source>
        <dbReference type="EMBL" id="SDQ31511.1"/>
    </source>
</evidence>
<evidence type="ECO:0000256" key="1">
    <source>
        <dbReference type="ARBA" id="ARBA00034117"/>
    </source>
</evidence>
<feature type="domain" description="LXG" evidence="2">
    <location>
        <begin position="1"/>
        <end position="226"/>
    </location>
</feature>
<dbReference type="AlphaFoldDB" id="A0A1H0ZW93"/>
<proteinExistence type="inferred from homology"/>
<accession>A0A1H0ZW93</accession>
<evidence type="ECO:0000259" key="2">
    <source>
        <dbReference type="PROSITE" id="PS51756"/>
    </source>
</evidence>
<dbReference type="RefSeq" id="WP_159427757.1">
    <property type="nucleotide sequence ID" value="NZ_FNKE01000001.1"/>
</dbReference>
<sequence>MKIKMSEVIAQRDSLKSSISQTKSQLSSAKKMLKSAANSEALKGDVKDAIDNKINNYQVPLLTNYVNSLDVISQGYDNLISTFKSIVSENSDSAIIDTDALQQMVDKFDSPLEQLKTSSDAINKAIDDVADIVTLTKVTTDDAISEFRGAKKVLTNTIKDMGNFNNTVFTSEVGDILDEQNTQITSLSDLGSGSYTSKKAKDFYKKTAFKTEVKETKLVVSGKARRDQLKNELAKNLYDSKYSGYMVEQTRLEATIGSITAPYLVGKKYYKTAKKWATSTYAEYRFSENGVGSTIIKKSDKTVDHVLDFIFGTSDSLKKNEHHSIVKFHSGRVTKSFEKMMKTLGETDYSKEVRKSLKTVEKDGLKGVAKAKEIAKGVVRGTKSNVISEAEEAFNTKTFKNVIKATKKTGRITKGVKTAFKESNVGTALKTGSKFAKGVAVLNVVDGVVETFDNVEKNKTQAKRQGLHGAEVSASVATGFAVDAAKATVKGVASTAAATAGAAFVGVLATGAGFAAAPVLVTGLAAIGAAYGASWLVDKIDSKGNISTGIKSRANNLIKGTTSFIKGMKGWNHGVN</sequence>
<protein>
    <submittedName>
        <fullName evidence="3">LXG domain of WXG superfamily protein</fullName>
    </submittedName>
</protein>
<dbReference type="EMBL" id="FNKE01000001">
    <property type="protein sequence ID" value="SDQ31511.1"/>
    <property type="molecule type" value="Genomic_DNA"/>
</dbReference>
<organism evidence="3 4">
    <name type="scientific">Streptococcus equinus</name>
    <name type="common">Streptococcus bovis</name>
    <dbReference type="NCBI Taxonomy" id="1335"/>
    <lineage>
        <taxon>Bacteria</taxon>
        <taxon>Bacillati</taxon>
        <taxon>Bacillota</taxon>
        <taxon>Bacilli</taxon>
        <taxon>Lactobacillales</taxon>
        <taxon>Streptococcaceae</taxon>
        <taxon>Streptococcus</taxon>
    </lineage>
</organism>
<dbReference type="OrthoDB" id="2237130at2"/>
<reference evidence="3 4" key="1">
    <citation type="submission" date="2016-10" db="EMBL/GenBank/DDBJ databases">
        <authorList>
            <person name="de Groot N.N."/>
        </authorList>
    </citation>
    <scope>NUCLEOTIDE SEQUENCE [LARGE SCALE GENOMIC DNA]</scope>
    <source>
        <strain evidence="3 4">Sb05</strain>
    </source>
</reference>
<gene>
    <name evidence="3" type="ORF">SAMN05216392_1472</name>
</gene>
<dbReference type="PROSITE" id="PS51756">
    <property type="entry name" value="LXG"/>
    <property type="match status" value="1"/>
</dbReference>